<dbReference type="InterPro" id="IPR007493">
    <property type="entry name" value="DUF538"/>
</dbReference>
<dbReference type="SUPFAM" id="SSF141562">
    <property type="entry name" value="At5g01610-like"/>
    <property type="match status" value="1"/>
</dbReference>
<organism evidence="3 4">
    <name type="scientific">Helianthus annuus</name>
    <name type="common">Common sunflower</name>
    <dbReference type="NCBI Taxonomy" id="4232"/>
    <lineage>
        <taxon>Eukaryota</taxon>
        <taxon>Viridiplantae</taxon>
        <taxon>Streptophyta</taxon>
        <taxon>Embryophyta</taxon>
        <taxon>Tracheophyta</taxon>
        <taxon>Spermatophyta</taxon>
        <taxon>Magnoliopsida</taxon>
        <taxon>eudicotyledons</taxon>
        <taxon>Gunneridae</taxon>
        <taxon>Pentapetalae</taxon>
        <taxon>asterids</taxon>
        <taxon>campanulids</taxon>
        <taxon>Asterales</taxon>
        <taxon>Asteraceae</taxon>
        <taxon>Asteroideae</taxon>
        <taxon>Heliantheae alliance</taxon>
        <taxon>Heliantheae</taxon>
        <taxon>Helianthus</taxon>
    </lineage>
</organism>
<dbReference type="Pfam" id="PF04398">
    <property type="entry name" value="DUF538"/>
    <property type="match status" value="1"/>
</dbReference>
<accession>A0A251SSM5</accession>
<keyword evidence="1" id="KW-0732">Signal</keyword>
<dbReference type="Gramene" id="mRNA:HanXRQr2_Chr13g0590171">
    <property type="protein sequence ID" value="mRNA:HanXRQr2_Chr13g0590171"/>
    <property type="gene ID" value="HanXRQr2_Chr13g0590171"/>
</dbReference>
<reference evidence="3" key="2">
    <citation type="submission" date="2017-02" db="EMBL/GenBank/DDBJ databases">
        <title>Sunflower complete genome.</title>
        <authorList>
            <person name="Langlade N."/>
            <person name="Munos S."/>
        </authorList>
    </citation>
    <scope>NUCLEOTIDE SEQUENCE [LARGE SCALE GENOMIC DNA]</scope>
    <source>
        <tissue evidence="3">Leaves</tissue>
    </source>
</reference>
<dbReference type="Proteomes" id="UP000215914">
    <property type="component" value="Chromosome 13"/>
</dbReference>
<dbReference type="InterPro" id="IPR036758">
    <property type="entry name" value="At5g01610-like"/>
</dbReference>
<reference evidence="2" key="3">
    <citation type="submission" date="2020-06" db="EMBL/GenBank/DDBJ databases">
        <title>Helianthus annuus Genome sequencing and assembly Release 2.</title>
        <authorList>
            <person name="Gouzy J."/>
            <person name="Langlade N."/>
            <person name="Munos S."/>
        </authorList>
    </citation>
    <scope>NUCLEOTIDE SEQUENCE</scope>
    <source>
        <tissue evidence="2">Leaves</tissue>
    </source>
</reference>
<dbReference type="Gene3D" id="2.30.240.10">
    <property type="entry name" value="At5g01610-like"/>
    <property type="match status" value="1"/>
</dbReference>
<dbReference type="OrthoDB" id="896406at2759"/>
<evidence type="ECO:0000313" key="3">
    <source>
        <dbReference type="EMBL" id="OTG01724.1"/>
    </source>
</evidence>
<reference evidence="2 4" key="1">
    <citation type="journal article" date="2017" name="Nature">
        <title>The sunflower genome provides insights into oil metabolism, flowering and Asterid evolution.</title>
        <authorList>
            <person name="Badouin H."/>
            <person name="Gouzy J."/>
            <person name="Grassa C.J."/>
            <person name="Murat F."/>
            <person name="Staton S.E."/>
            <person name="Cottret L."/>
            <person name="Lelandais-Briere C."/>
            <person name="Owens G.L."/>
            <person name="Carrere S."/>
            <person name="Mayjonade B."/>
            <person name="Legrand L."/>
            <person name="Gill N."/>
            <person name="Kane N.C."/>
            <person name="Bowers J.E."/>
            <person name="Hubner S."/>
            <person name="Bellec A."/>
            <person name="Berard A."/>
            <person name="Berges H."/>
            <person name="Blanchet N."/>
            <person name="Boniface M.C."/>
            <person name="Brunel D."/>
            <person name="Catrice O."/>
            <person name="Chaidir N."/>
            <person name="Claudel C."/>
            <person name="Donnadieu C."/>
            <person name="Faraut T."/>
            <person name="Fievet G."/>
            <person name="Helmstetter N."/>
            <person name="King M."/>
            <person name="Knapp S.J."/>
            <person name="Lai Z."/>
            <person name="Le Paslier M.C."/>
            <person name="Lippi Y."/>
            <person name="Lorenzon L."/>
            <person name="Mandel J.R."/>
            <person name="Marage G."/>
            <person name="Marchand G."/>
            <person name="Marquand E."/>
            <person name="Bret-Mestries E."/>
            <person name="Morien E."/>
            <person name="Nambeesan S."/>
            <person name="Nguyen T."/>
            <person name="Pegot-Espagnet P."/>
            <person name="Pouilly N."/>
            <person name="Raftis F."/>
            <person name="Sallet E."/>
            <person name="Schiex T."/>
            <person name="Thomas J."/>
            <person name="Vandecasteele C."/>
            <person name="Vares D."/>
            <person name="Vear F."/>
            <person name="Vautrin S."/>
            <person name="Crespi M."/>
            <person name="Mangin B."/>
            <person name="Burke J.M."/>
            <person name="Salse J."/>
            <person name="Munos S."/>
            <person name="Vincourt P."/>
            <person name="Rieseberg L.H."/>
            <person name="Langlade N.B."/>
        </authorList>
    </citation>
    <scope>NUCLEOTIDE SEQUENCE [LARGE SCALE GENOMIC DNA]</scope>
    <source>
        <strain evidence="4">cv. SF193</strain>
        <tissue evidence="2">Leaves</tissue>
    </source>
</reference>
<gene>
    <name evidence="3" type="ORF">HannXRQ_Chr13g0405131</name>
    <name evidence="2" type="ORF">HanXRQr2_Chr13g0590171</name>
</gene>
<dbReference type="AlphaFoldDB" id="A0A251SSM5"/>
<sequence>MATSQMPLFLLVLLALVASTSASPPIHDVLKVFGFPPGLLPDSVESYILCPLEEGFNFTIYLKNTCQVQYTPITTIRFMKEITGQIKVFSITQLKGIQAALQYISGDIYWLNIINIRADDVYLHLTVFEIFLMLVEKEAMASIPTCQDLALDASDSSPKRISQLPVSLRSRCYVGDGSVERVV</sequence>
<evidence type="ECO:0000313" key="4">
    <source>
        <dbReference type="Proteomes" id="UP000215914"/>
    </source>
</evidence>
<dbReference type="PANTHER" id="PTHR31676:SF71">
    <property type="entry name" value="EXPRESSED PROTEIN"/>
    <property type="match status" value="1"/>
</dbReference>
<keyword evidence="4" id="KW-1185">Reference proteome</keyword>
<feature type="chain" id="PRO_5041059772" evidence="1">
    <location>
        <begin position="23"/>
        <end position="183"/>
    </location>
</feature>
<dbReference type="EMBL" id="MNCJ02000328">
    <property type="protein sequence ID" value="KAF5773581.1"/>
    <property type="molecule type" value="Genomic_DNA"/>
</dbReference>
<evidence type="ECO:0000256" key="1">
    <source>
        <dbReference type="SAM" id="SignalP"/>
    </source>
</evidence>
<evidence type="ECO:0000313" key="2">
    <source>
        <dbReference type="EMBL" id="KAF5773581.1"/>
    </source>
</evidence>
<dbReference type="PANTHER" id="PTHR31676">
    <property type="entry name" value="T31J12.3 PROTEIN-RELATED"/>
    <property type="match status" value="1"/>
</dbReference>
<dbReference type="EMBL" id="CM007902">
    <property type="protein sequence ID" value="OTG01724.1"/>
    <property type="molecule type" value="Genomic_DNA"/>
</dbReference>
<protein>
    <submittedName>
        <fullName evidence="3">Uncharacterized protein</fullName>
    </submittedName>
</protein>
<name>A0A251SSM5_HELAN</name>
<dbReference type="InParanoid" id="A0A251SSM5"/>
<proteinExistence type="predicted"/>
<feature type="signal peptide" evidence="1">
    <location>
        <begin position="1"/>
        <end position="22"/>
    </location>
</feature>